<keyword evidence="1" id="KW-0472">Membrane</keyword>
<feature type="transmembrane region" description="Helical" evidence="1">
    <location>
        <begin position="405"/>
        <end position="428"/>
    </location>
</feature>
<feature type="transmembrane region" description="Helical" evidence="1">
    <location>
        <begin position="220"/>
        <end position="237"/>
    </location>
</feature>
<feature type="transmembrane region" description="Helical" evidence="1">
    <location>
        <begin position="435"/>
        <end position="452"/>
    </location>
</feature>
<reference evidence="2" key="1">
    <citation type="journal article" date="2020" name="mSystems">
        <title>Genome- and Community-Level Interaction Insights into Carbon Utilization and Element Cycling Functions of Hydrothermarchaeota in Hydrothermal Sediment.</title>
        <authorList>
            <person name="Zhou Z."/>
            <person name="Liu Y."/>
            <person name="Xu W."/>
            <person name="Pan J."/>
            <person name="Luo Z.H."/>
            <person name="Li M."/>
        </authorList>
    </citation>
    <scope>NUCLEOTIDE SEQUENCE [LARGE SCALE GENOMIC DNA]</scope>
    <source>
        <strain evidence="2">SpSt-289</strain>
    </source>
</reference>
<keyword evidence="1" id="KW-0812">Transmembrane</keyword>
<keyword evidence="1" id="KW-1133">Transmembrane helix</keyword>
<feature type="transmembrane region" description="Helical" evidence="1">
    <location>
        <begin position="136"/>
        <end position="158"/>
    </location>
</feature>
<protein>
    <submittedName>
        <fullName evidence="2">Uncharacterized protein</fullName>
    </submittedName>
</protein>
<feature type="transmembrane region" description="Helical" evidence="1">
    <location>
        <begin position="510"/>
        <end position="529"/>
    </location>
</feature>
<feature type="transmembrane region" description="Helical" evidence="1">
    <location>
        <begin position="458"/>
        <end position="479"/>
    </location>
</feature>
<feature type="transmembrane region" description="Helical" evidence="1">
    <location>
        <begin position="488"/>
        <end position="504"/>
    </location>
</feature>
<dbReference type="AlphaFoldDB" id="A0A7C1K055"/>
<evidence type="ECO:0000256" key="1">
    <source>
        <dbReference type="SAM" id="Phobius"/>
    </source>
</evidence>
<gene>
    <name evidence="2" type="ORF">ENQ20_08735</name>
</gene>
<organism evidence="2">
    <name type="scientific">Caldilinea aerophila</name>
    <dbReference type="NCBI Taxonomy" id="133453"/>
    <lineage>
        <taxon>Bacteria</taxon>
        <taxon>Bacillati</taxon>
        <taxon>Chloroflexota</taxon>
        <taxon>Caldilineae</taxon>
        <taxon>Caldilineales</taxon>
        <taxon>Caldilineaceae</taxon>
        <taxon>Caldilinea</taxon>
    </lineage>
</organism>
<feature type="transmembrane region" description="Helical" evidence="1">
    <location>
        <begin position="265"/>
        <end position="284"/>
    </location>
</feature>
<proteinExistence type="predicted"/>
<comment type="caution">
    <text evidence="2">The sequence shown here is derived from an EMBL/GenBank/DDBJ whole genome shotgun (WGS) entry which is preliminary data.</text>
</comment>
<feature type="transmembrane region" description="Helical" evidence="1">
    <location>
        <begin position="12"/>
        <end position="30"/>
    </location>
</feature>
<name>A0A7C1K055_9CHLR</name>
<feature type="transmembrane region" description="Helical" evidence="1">
    <location>
        <begin position="36"/>
        <end position="57"/>
    </location>
</feature>
<feature type="transmembrane region" description="Helical" evidence="1">
    <location>
        <begin position="69"/>
        <end position="90"/>
    </location>
</feature>
<evidence type="ECO:0000313" key="2">
    <source>
        <dbReference type="EMBL" id="HDX31569.1"/>
    </source>
</evidence>
<feature type="transmembrane region" description="Helical" evidence="1">
    <location>
        <begin position="96"/>
        <end position="115"/>
    </location>
</feature>
<accession>A0A7C1K055</accession>
<feature type="transmembrane region" description="Helical" evidence="1">
    <location>
        <begin position="541"/>
        <end position="561"/>
    </location>
</feature>
<dbReference type="EMBL" id="DSMG01000084">
    <property type="protein sequence ID" value="HDX31569.1"/>
    <property type="molecule type" value="Genomic_DNA"/>
</dbReference>
<feature type="transmembrane region" description="Helical" evidence="1">
    <location>
        <begin position="345"/>
        <end position="365"/>
    </location>
</feature>
<sequence length="872" mass="97719">MQTLKRLTLQYSSFFIVTLCFLAGYGLLWLGEINRLFPVLGMLLLAIWIPGWIYWALLHPSSPWIEKLVLGSAFGYALFVIVALWLSYLPGGLDRWTFLGAFHLISLIGGFIWLYRKFSLRSSPSIQHLPMLPPPAVWLTNRGMIVAYAILLVVTIYLRTANLSYSEFQGDEAKMVMQAIGVLHGQEEVLFLHRKGPAEVLLPVAIFAFAGSLTEFTARLPFFFLHLLFIALVALLGRRIGGNRVGWLAAMLLAIDGMHVGLGRIVQYTGFIYLMSVATVYVLVRINQQLEQPSARSTRAISGALLSASIFTTAGLLAHYEAAAVVAPGAYLLWRLYRTINAGKLFFRSLVWPFTIAVVILGSFYGPFLTHPQIGDTAEHLNSAVLGLGETLYHNNLENFWQRSVLYTAAPLVVFALTLLVWALVLCYWRGKSRIHRGGAVSLVLAAVLLAYHPQPMIVQNIDLSLFLHLWFIGGVLVAPHTSPYQRMLWLWFIPIWTLAVLVFKDPGLHYYAFYTPWMLLVALTFEDLRQIAAARIGKVVGNSLAVLSVAIVLATGIYYAQRVFVEHTPELIRNWRQLASSTLPSWLALTDPESSPKMGFPHKSGWKTIGVLYESQVLRGSYASNMRQWITDWYTRGAEYCEDMPDYVLIERGEREQNQTKLFAMMGDAYALWGIVHVAGEPRLDIYKRGPAEGPPQQFDNEEYEWRFDAHHSGPIAGYVVPSVTSIFQPVSFRFGESIELTGIYLGSTSSTPGGHIDLSLRYRVIQQPQKDYTLFLQIIGENHRMIGQRDRSPTCDGKPTSTWKIGTEKIGTYRIPIFADSPMGQYPLWIGMYDGSTGERLLIYDSSGSLLGDAISIGDVTLSSSLSSEQ</sequence>